<keyword evidence="2 5" id="KW-0808">Transferase</keyword>
<evidence type="ECO:0000256" key="4">
    <source>
        <dbReference type="ARBA" id="ARBA00025212"/>
    </source>
</evidence>
<evidence type="ECO:0000256" key="3">
    <source>
        <dbReference type="ARBA" id="ARBA00023027"/>
    </source>
</evidence>
<dbReference type="GO" id="GO:0000215">
    <property type="term" value="F:tRNA 2'-phosphotransferase activity"/>
    <property type="evidence" value="ECO:0007669"/>
    <property type="project" value="TreeGrafter"/>
</dbReference>
<dbReference type="InterPro" id="IPR042081">
    <property type="entry name" value="RNA_2'-PTrans_C"/>
</dbReference>
<dbReference type="Proteomes" id="UP000000391">
    <property type="component" value="Chromosome"/>
</dbReference>
<evidence type="ECO:0000313" key="6">
    <source>
        <dbReference type="EMBL" id="ADI72960.1"/>
    </source>
</evidence>
<dbReference type="KEGG" id="mev:Metev_0028"/>
<dbReference type="GeneID" id="9345634"/>
<reference evidence="6 7" key="1">
    <citation type="submission" date="2010-06" db="EMBL/GenBank/DDBJ databases">
        <title>Complete sequence chromosome of Methanohalobium evestigatum Z-7303.</title>
        <authorList>
            <consortium name="US DOE Joint Genome Institute"/>
            <person name="Lucas S."/>
            <person name="Copeland A."/>
            <person name="Lapidus A."/>
            <person name="Cheng J.-F."/>
            <person name="Bruce D."/>
            <person name="Goodwin L."/>
            <person name="Pitluck S."/>
            <person name="Saunders E."/>
            <person name="Detter J.C."/>
            <person name="Han C."/>
            <person name="Tapia R."/>
            <person name="Land M."/>
            <person name="Hauser L."/>
            <person name="Kyrpides N."/>
            <person name="Mikhailova N."/>
            <person name="Sieprawska-Lupa M."/>
            <person name="Whitman W.B."/>
            <person name="Anderson I."/>
            <person name="Woyke T."/>
        </authorList>
    </citation>
    <scope>NUCLEOTIDE SEQUENCE [LARGE SCALE GENOMIC DNA]</scope>
    <source>
        <strain evidence="7">ATCC BAA-1072 / DSM 3721 / NBRC 107634 / OCM 161 / Z-7303</strain>
    </source>
</reference>
<comment type="similarity">
    <text evidence="1 5">Belongs to the KptA/TPT1 family.</text>
</comment>
<protein>
    <recommendedName>
        <fullName evidence="5">Probable RNA 2'-phosphotransferase</fullName>
        <ecNumber evidence="5">2.7.1.-</ecNumber>
    </recommendedName>
</protein>
<dbReference type="Gene3D" id="1.10.10.970">
    <property type="entry name" value="RNA 2'-phosphotransferase, Tpt1/KptA family, N-terminal domain"/>
    <property type="match status" value="1"/>
</dbReference>
<proteinExistence type="inferred from homology"/>
<dbReference type="InterPro" id="IPR042080">
    <property type="entry name" value="RNA_2'-PTrans_N"/>
</dbReference>
<keyword evidence="3 5" id="KW-0520">NAD</keyword>
<dbReference type="GO" id="GO:0003950">
    <property type="term" value="F:NAD+ poly-ADP-ribosyltransferase activity"/>
    <property type="evidence" value="ECO:0007669"/>
    <property type="project" value="InterPro"/>
</dbReference>
<dbReference type="InterPro" id="IPR022928">
    <property type="entry name" value="RNA_2'-PTrans_KptA"/>
</dbReference>
<dbReference type="PANTHER" id="PTHR12684:SF2">
    <property type="entry name" value="TRNA 2'-PHOSPHOTRANSFERASE 1"/>
    <property type="match status" value="1"/>
</dbReference>
<accession>D7E5T8</accession>
<dbReference type="InterPro" id="IPR002745">
    <property type="entry name" value="Ptrans_KptA/Tpt1"/>
</dbReference>
<evidence type="ECO:0000256" key="2">
    <source>
        <dbReference type="ARBA" id="ARBA00022679"/>
    </source>
</evidence>
<dbReference type="RefSeq" id="WP_013193528.1">
    <property type="nucleotide sequence ID" value="NC_014253.1"/>
</dbReference>
<dbReference type="EC" id="2.7.1.-" evidence="5"/>
<name>D7E5T8_METEZ</name>
<dbReference type="EMBL" id="CP002069">
    <property type="protein sequence ID" value="ADI72960.1"/>
    <property type="molecule type" value="Genomic_DNA"/>
</dbReference>
<dbReference type="Gene3D" id="3.20.170.30">
    <property type="match status" value="1"/>
</dbReference>
<sequence>MIRKCNEHGYFRGEVCPECNTKGRHVLGDRYEERLGKFVSGALRHFPNATGLEMDKKGWVNLDQFCNILKQKYKWATKESLISLVESDIKNRYEIDGGYLRACYGHSVDVELDHCECDLPYLYYGVSQEEADMILENGIKPVHQRYVHLSTSYGKANDAAQVHTDNPIIIKIDVDVARENGMSFMSATDEIVLAKQVPSEYLSIANFG</sequence>
<dbReference type="AlphaFoldDB" id="D7E5T8"/>
<dbReference type="PANTHER" id="PTHR12684">
    <property type="entry name" value="PUTATIVE PHOSPHOTRANSFERASE"/>
    <property type="match status" value="1"/>
</dbReference>
<dbReference type="HAMAP" id="MF_00299">
    <property type="entry name" value="KptA"/>
    <property type="match status" value="1"/>
</dbReference>
<evidence type="ECO:0000313" key="7">
    <source>
        <dbReference type="Proteomes" id="UP000000391"/>
    </source>
</evidence>
<dbReference type="HOGENOM" id="CLU_052998_4_1_2"/>
<keyword evidence="7" id="KW-1185">Reference proteome</keyword>
<evidence type="ECO:0000256" key="5">
    <source>
        <dbReference type="HAMAP-Rule" id="MF_00299"/>
    </source>
</evidence>
<gene>
    <name evidence="5" type="primary">kptA</name>
    <name evidence="6" type="ordered locus">Metev_0028</name>
</gene>
<dbReference type="GO" id="GO:0006388">
    <property type="term" value="P:tRNA splicing, via endonucleolytic cleavage and ligation"/>
    <property type="evidence" value="ECO:0007669"/>
    <property type="project" value="UniProtKB-UniRule"/>
</dbReference>
<dbReference type="SUPFAM" id="SSF56399">
    <property type="entry name" value="ADP-ribosylation"/>
    <property type="match status" value="1"/>
</dbReference>
<dbReference type="Pfam" id="PF01885">
    <property type="entry name" value="PTS_2-RNA"/>
    <property type="match status" value="1"/>
</dbReference>
<comment type="function">
    <text evidence="4 5">Removes the 2'-phosphate from RNA via an intermediate in which the phosphate is ADP-ribosylated by NAD followed by a presumed transesterification to release the RNA and generate ADP-ribose 1''-2''-cyclic phosphate (APPR&gt;P). May function as an ADP-ribosylase.</text>
</comment>
<dbReference type="NCBIfam" id="NF002015">
    <property type="entry name" value="PRK00819.1-5"/>
    <property type="match status" value="1"/>
</dbReference>
<organism evidence="6 7">
    <name type="scientific">Methanohalobium evestigatum (strain ATCC BAA-1072 / DSM 3721 / NBRC 107634 / OCM 161 / Z-7303)</name>
    <dbReference type="NCBI Taxonomy" id="644295"/>
    <lineage>
        <taxon>Archaea</taxon>
        <taxon>Methanobacteriati</taxon>
        <taxon>Methanobacteriota</taxon>
        <taxon>Stenosarchaea group</taxon>
        <taxon>Methanomicrobia</taxon>
        <taxon>Methanosarcinales</taxon>
        <taxon>Methanosarcinaceae</taxon>
        <taxon>Methanohalobium</taxon>
    </lineage>
</organism>
<dbReference type="OrthoDB" id="24376at2157"/>
<dbReference type="STRING" id="644295.Metev_0028"/>
<evidence type="ECO:0000256" key="1">
    <source>
        <dbReference type="ARBA" id="ARBA00009836"/>
    </source>
</evidence>